<protein>
    <submittedName>
        <fullName evidence="2">Uncharacterized protein</fullName>
    </submittedName>
</protein>
<dbReference type="EMBL" id="KV423917">
    <property type="protein sequence ID" value="KZT62358.1"/>
    <property type="molecule type" value="Genomic_DNA"/>
</dbReference>
<dbReference type="Proteomes" id="UP000076842">
    <property type="component" value="Unassembled WGS sequence"/>
</dbReference>
<accession>A0A165JW90</accession>
<keyword evidence="3" id="KW-1185">Reference proteome</keyword>
<evidence type="ECO:0000313" key="3">
    <source>
        <dbReference type="Proteomes" id="UP000076842"/>
    </source>
</evidence>
<proteinExistence type="predicted"/>
<organism evidence="2 3">
    <name type="scientific">Calocera cornea HHB12733</name>
    <dbReference type="NCBI Taxonomy" id="1353952"/>
    <lineage>
        <taxon>Eukaryota</taxon>
        <taxon>Fungi</taxon>
        <taxon>Dikarya</taxon>
        <taxon>Basidiomycota</taxon>
        <taxon>Agaricomycotina</taxon>
        <taxon>Dacrymycetes</taxon>
        <taxon>Dacrymycetales</taxon>
        <taxon>Dacrymycetaceae</taxon>
        <taxon>Calocera</taxon>
    </lineage>
</organism>
<feature type="region of interest" description="Disordered" evidence="1">
    <location>
        <begin position="379"/>
        <end position="414"/>
    </location>
</feature>
<feature type="region of interest" description="Disordered" evidence="1">
    <location>
        <begin position="1"/>
        <end position="39"/>
    </location>
</feature>
<feature type="compositionally biased region" description="Basic and acidic residues" evidence="1">
    <location>
        <begin position="379"/>
        <end position="397"/>
    </location>
</feature>
<reference evidence="2 3" key="1">
    <citation type="journal article" date="2016" name="Mol. Biol. Evol.">
        <title>Comparative Genomics of Early-Diverging Mushroom-Forming Fungi Provides Insights into the Origins of Lignocellulose Decay Capabilities.</title>
        <authorList>
            <person name="Nagy L.G."/>
            <person name="Riley R."/>
            <person name="Tritt A."/>
            <person name="Adam C."/>
            <person name="Daum C."/>
            <person name="Floudas D."/>
            <person name="Sun H."/>
            <person name="Yadav J.S."/>
            <person name="Pangilinan J."/>
            <person name="Larsson K.H."/>
            <person name="Matsuura K."/>
            <person name="Barry K."/>
            <person name="Labutti K."/>
            <person name="Kuo R."/>
            <person name="Ohm R.A."/>
            <person name="Bhattacharya S.S."/>
            <person name="Shirouzu T."/>
            <person name="Yoshinaga Y."/>
            <person name="Martin F.M."/>
            <person name="Grigoriev I.V."/>
            <person name="Hibbett D.S."/>
        </authorList>
    </citation>
    <scope>NUCLEOTIDE SEQUENCE [LARGE SCALE GENOMIC DNA]</scope>
    <source>
        <strain evidence="2 3">HHB12733</strain>
    </source>
</reference>
<name>A0A165JW90_9BASI</name>
<evidence type="ECO:0000313" key="2">
    <source>
        <dbReference type="EMBL" id="KZT62358.1"/>
    </source>
</evidence>
<feature type="compositionally biased region" description="Low complexity" evidence="1">
    <location>
        <begin position="346"/>
        <end position="357"/>
    </location>
</feature>
<sequence>MPGLWSTAGDWSAPPPGGAPGGVSAITPRRGVTGGAEPDPAVGVGGEKEAFMFCMWALVCSASSCETEVVSVLTRCESCFTSSALAVPCPSPVTPPTAGAGVPGAREPPSVGVVRLDALLLAELGGRKGLPAAAARLGLAPLLSGRERARRRDSLRFTSPSSRWISLLVYSFLTSRSRMSLRKGDALALLSNASSAVPKPGPVLERLFSGRAGGGEELLNSLAAVEGVEVDRLWLWLWPWLAAAEAERPGAMLLYFACCCCCCCCWWPFTCAPGASCIDSGVMPAERNGSPSAELLMNLPCGPLGFSPPRPFALPVPVPMPEKECAEPRGGRANPRGLLCAPRSTPAPGRAERPAAALNSSCSSRLRKLPMLEPERRFWAREPGTEGREGREGKGLSEEEEERPGGAVGAEGKKGAEEGFRLRAMWPGSAVGLWGGRDGEAVGRRGACADWGRPASKQPRSPTRERLVASGGCACSSQSAPCPLWSVGRSVGERQSLATQRDATARFLCTSACSEGRAGTGS</sequence>
<dbReference type="AlphaFoldDB" id="A0A165JW90"/>
<gene>
    <name evidence="2" type="ORF">CALCODRAFT_249433</name>
</gene>
<evidence type="ECO:0000256" key="1">
    <source>
        <dbReference type="SAM" id="MobiDB-lite"/>
    </source>
</evidence>
<feature type="region of interest" description="Disordered" evidence="1">
    <location>
        <begin position="336"/>
        <end position="359"/>
    </location>
</feature>
<dbReference type="InParanoid" id="A0A165JW90"/>